<dbReference type="EMBL" id="JABFTP020000185">
    <property type="protein sequence ID" value="KAL3285599.1"/>
    <property type="molecule type" value="Genomic_DNA"/>
</dbReference>
<keyword evidence="5" id="KW-1015">Disulfide bond</keyword>
<sequence length="132" mass="15061">MKCTGIKSCPTYMNFIKTQSKPLQPQMVKFLKEKQCGFETGFPKVCCGDIPTSLKAKTSNAGQKIKKNNLSVIHNDSKTEIIAKKHPKELTHVLPSLNYPNFFLGDILEPFDLFRRKRESEITDNSLEVEIR</sequence>
<feature type="domain" description="Clip" evidence="6">
    <location>
        <begin position="1"/>
        <end position="47"/>
    </location>
</feature>
<reference evidence="7 8" key="1">
    <citation type="journal article" date="2021" name="BMC Biol.">
        <title>Horizontally acquired antibacterial genes associated with adaptive radiation of ladybird beetles.</title>
        <authorList>
            <person name="Li H.S."/>
            <person name="Tang X.F."/>
            <person name="Huang Y.H."/>
            <person name="Xu Z.Y."/>
            <person name="Chen M.L."/>
            <person name="Du X.Y."/>
            <person name="Qiu B.Y."/>
            <person name="Chen P.T."/>
            <person name="Zhang W."/>
            <person name="Slipinski A."/>
            <person name="Escalona H.E."/>
            <person name="Waterhouse R.M."/>
            <person name="Zwick A."/>
            <person name="Pang H."/>
        </authorList>
    </citation>
    <scope>NUCLEOTIDE SEQUENCE [LARGE SCALE GENOMIC DNA]</scope>
    <source>
        <strain evidence="7">SYSU2018</strain>
    </source>
</reference>
<dbReference type="PROSITE" id="PS51888">
    <property type="entry name" value="CLIP"/>
    <property type="match status" value="1"/>
</dbReference>
<keyword evidence="1" id="KW-0645">Protease</keyword>
<dbReference type="GO" id="GO:0008236">
    <property type="term" value="F:serine-type peptidase activity"/>
    <property type="evidence" value="ECO:0007669"/>
    <property type="project" value="UniProtKB-KW"/>
</dbReference>
<dbReference type="AlphaFoldDB" id="A0ABD2P3V1"/>
<evidence type="ECO:0000259" key="6">
    <source>
        <dbReference type="PROSITE" id="PS51888"/>
    </source>
</evidence>
<proteinExistence type="predicted"/>
<dbReference type="InterPro" id="IPR022700">
    <property type="entry name" value="CLIP"/>
</dbReference>
<keyword evidence="2" id="KW-0732">Signal</keyword>
<name>A0ABD2P3V1_9CUCU</name>
<dbReference type="GO" id="GO:0006508">
    <property type="term" value="P:proteolysis"/>
    <property type="evidence" value="ECO:0007669"/>
    <property type="project" value="UniProtKB-KW"/>
</dbReference>
<keyword evidence="3" id="KW-0378">Hydrolase</keyword>
<evidence type="ECO:0000256" key="2">
    <source>
        <dbReference type="ARBA" id="ARBA00022729"/>
    </source>
</evidence>
<dbReference type="InterPro" id="IPR038565">
    <property type="entry name" value="CLIP_sf"/>
</dbReference>
<organism evidence="7 8">
    <name type="scientific">Cryptolaemus montrouzieri</name>
    <dbReference type="NCBI Taxonomy" id="559131"/>
    <lineage>
        <taxon>Eukaryota</taxon>
        <taxon>Metazoa</taxon>
        <taxon>Ecdysozoa</taxon>
        <taxon>Arthropoda</taxon>
        <taxon>Hexapoda</taxon>
        <taxon>Insecta</taxon>
        <taxon>Pterygota</taxon>
        <taxon>Neoptera</taxon>
        <taxon>Endopterygota</taxon>
        <taxon>Coleoptera</taxon>
        <taxon>Polyphaga</taxon>
        <taxon>Cucujiformia</taxon>
        <taxon>Coccinelloidea</taxon>
        <taxon>Coccinellidae</taxon>
        <taxon>Scymninae</taxon>
        <taxon>Scymnini</taxon>
        <taxon>Cryptolaemus</taxon>
    </lineage>
</organism>
<evidence type="ECO:0000256" key="4">
    <source>
        <dbReference type="ARBA" id="ARBA00022825"/>
    </source>
</evidence>
<keyword evidence="4" id="KW-0720">Serine protease</keyword>
<dbReference type="Gene3D" id="3.30.1640.30">
    <property type="match status" value="1"/>
</dbReference>
<dbReference type="Pfam" id="PF12032">
    <property type="entry name" value="CLIP"/>
    <property type="match status" value="1"/>
</dbReference>
<evidence type="ECO:0000256" key="5">
    <source>
        <dbReference type="ARBA" id="ARBA00023157"/>
    </source>
</evidence>
<dbReference type="Proteomes" id="UP001516400">
    <property type="component" value="Unassembled WGS sequence"/>
</dbReference>
<evidence type="ECO:0000313" key="8">
    <source>
        <dbReference type="Proteomes" id="UP001516400"/>
    </source>
</evidence>
<evidence type="ECO:0000313" key="7">
    <source>
        <dbReference type="EMBL" id="KAL3285599.1"/>
    </source>
</evidence>
<evidence type="ECO:0000256" key="3">
    <source>
        <dbReference type="ARBA" id="ARBA00022801"/>
    </source>
</evidence>
<keyword evidence="8" id="KW-1185">Reference proteome</keyword>
<gene>
    <name evidence="7" type="ORF">HHI36_000128</name>
</gene>
<accession>A0ABD2P3V1</accession>
<evidence type="ECO:0000256" key="1">
    <source>
        <dbReference type="ARBA" id="ARBA00022670"/>
    </source>
</evidence>
<protein>
    <recommendedName>
        <fullName evidence="6">Clip domain-containing protein</fullName>
    </recommendedName>
</protein>
<comment type="caution">
    <text evidence="7">The sequence shown here is derived from an EMBL/GenBank/DDBJ whole genome shotgun (WGS) entry which is preliminary data.</text>
</comment>